<accession>A0AAX0SAI9</accession>
<feature type="coiled-coil region" evidence="1">
    <location>
        <begin position="23"/>
        <end position="50"/>
    </location>
</feature>
<evidence type="ECO:0000256" key="1">
    <source>
        <dbReference type="SAM" id="Coils"/>
    </source>
</evidence>
<dbReference type="EMBL" id="CP030926">
    <property type="protein sequence ID" value="AXN40976.1"/>
    <property type="molecule type" value="Genomic_DNA"/>
</dbReference>
<reference evidence="3 4" key="1">
    <citation type="submission" date="2017-09" db="EMBL/GenBank/DDBJ databases">
        <title>Large-scale bioinformatics analysis of Bacillus genomes uncovers conserved roles of natural products in bacterial physiology.</title>
        <authorList>
            <consortium name="Agbiome Team Llc"/>
            <person name="Bleich R.M."/>
            <person name="Kirk G.J."/>
            <person name="Santa Maria K.C."/>
            <person name="Allen S.E."/>
            <person name="Farag S."/>
            <person name="Shank E.A."/>
            <person name="Bowers A."/>
        </authorList>
    </citation>
    <scope>NUCLEOTIDE SEQUENCE [LARGE SCALE GENOMIC DNA]</scope>
    <source>
        <strain evidence="3 4">AFS003229</strain>
    </source>
</reference>
<dbReference type="GeneID" id="97409463"/>
<dbReference type="Proteomes" id="UP000260457">
    <property type="component" value="Chromosome"/>
</dbReference>
<gene>
    <name evidence="3" type="ORF">CN689_02515</name>
    <name evidence="2" type="ORF">DTO10_23110</name>
</gene>
<dbReference type="RefSeq" id="WP_053345662.1">
    <property type="nucleotide sequence ID" value="NZ_CP030926.1"/>
</dbReference>
<protein>
    <submittedName>
        <fullName evidence="3">Fur-regulated basic protein FbpA</fullName>
    </submittedName>
</protein>
<organism evidence="3 4">
    <name type="scientific">Peribacillus butanolivorans</name>
    <dbReference type="NCBI Taxonomy" id="421767"/>
    <lineage>
        <taxon>Bacteria</taxon>
        <taxon>Bacillati</taxon>
        <taxon>Bacillota</taxon>
        <taxon>Bacilli</taxon>
        <taxon>Bacillales</taxon>
        <taxon>Bacillaceae</taxon>
        <taxon>Peribacillus</taxon>
    </lineage>
</organism>
<dbReference type="Pfam" id="PF13076">
    <property type="entry name" value="Fur_reg_FbpA"/>
    <property type="match status" value="1"/>
</dbReference>
<reference evidence="2 5" key="2">
    <citation type="submission" date="2018-07" db="EMBL/GenBank/DDBJ databases">
        <title>The molecular basis for the intramolecular migration of carboxyl group in the catabolism of para-hydroxybenzoate via gentisate.</title>
        <authorList>
            <person name="Zhao H."/>
            <person name="Xu Y."/>
            <person name="Lin S."/>
            <person name="Spain J.C."/>
            <person name="Zhou N.-Y."/>
        </authorList>
    </citation>
    <scope>NUCLEOTIDE SEQUENCE [LARGE SCALE GENOMIC DNA]</scope>
    <source>
        <strain evidence="2 5">PHB-7a</strain>
    </source>
</reference>
<dbReference type="EMBL" id="NUEQ01000004">
    <property type="protein sequence ID" value="PEJ37784.1"/>
    <property type="molecule type" value="Genomic_DNA"/>
</dbReference>
<evidence type="ECO:0000313" key="5">
    <source>
        <dbReference type="Proteomes" id="UP000260457"/>
    </source>
</evidence>
<dbReference type="Proteomes" id="UP000220106">
    <property type="component" value="Unassembled WGS sequence"/>
</dbReference>
<evidence type="ECO:0000313" key="3">
    <source>
        <dbReference type="EMBL" id="PEJ37784.1"/>
    </source>
</evidence>
<name>A0AAX0SAI9_9BACI</name>
<evidence type="ECO:0000313" key="2">
    <source>
        <dbReference type="EMBL" id="AXN40976.1"/>
    </source>
</evidence>
<keyword evidence="1" id="KW-0175">Coiled coil</keyword>
<evidence type="ECO:0000313" key="4">
    <source>
        <dbReference type="Proteomes" id="UP000220106"/>
    </source>
</evidence>
<proteinExistence type="predicted"/>
<dbReference type="KEGG" id="pbut:DTO10_23110"/>
<dbReference type="InterPro" id="IPR025072">
    <property type="entry name" value="Fur_reg_FbpA"/>
</dbReference>
<dbReference type="AlphaFoldDB" id="A0AAX0SAI9"/>
<sequence length="67" mass="8153">MGYKICEDMEEIRRKLINKLIVFNVYKNKEQLLNLSLKELENEYKRIQLDSHPHCDTGSIHWTNKKY</sequence>
<keyword evidence="5" id="KW-1185">Reference proteome</keyword>